<gene>
    <name evidence="1" type="ordered locus">Kkor_0065</name>
</gene>
<dbReference type="EMBL" id="CP001707">
    <property type="protein sequence ID" value="ACV25487.1"/>
    <property type="molecule type" value="Genomic_DNA"/>
</dbReference>
<dbReference type="KEGG" id="kko:Kkor_0065"/>
<proteinExistence type="predicted"/>
<dbReference type="HOGENOM" id="CLU_2395785_0_0_6"/>
<evidence type="ECO:0000313" key="2">
    <source>
        <dbReference type="Proteomes" id="UP000001231"/>
    </source>
</evidence>
<dbReference type="AlphaFoldDB" id="C7R656"/>
<keyword evidence="2" id="KW-1185">Reference proteome</keyword>
<organism evidence="1 2">
    <name type="scientific">Kangiella koreensis (strain DSM 16069 / JCM 12317 / KCTC 12182 / SW-125)</name>
    <dbReference type="NCBI Taxonomy" id="523791"/>
    <lineage>
        <taxon>Bacteria</taxon>
        <taxon>Pseudomonadati</taxon>
        <taxon>Pseudomonadota</taxon>
        <taxon>Gammaproteobacteria</taxon>
        <taxon>Kangiellales</taxon>
        <taxon>Kangiellaceae</taxon>
        <taxon>Kangiella</taxon>
    </lineage>
</organism>
<accession>C7R656</accession>
<name>C7R656_KANKD</name>
<dbReference type="Proteomes" id="UP000001231">
    <property type="component" value="Chromosome"/>
</dbReference>
<reference evidence="1 2" key="1">
    <citation type="journal article" date="2009" name="Stand. Genomic Sci.">
        <title>Complete genome sequence of Kangiella koreensis type strain (SW-125).</title>
        <authorList>
            <person name="Han C."/>
            <person name="Sikorski J."/>
            <person name="Lapidus A."/>
            <person name="Nolan M."/>
            <person name="Glavina Del Rio T."/>
            <person name="Tice H."/>
            <person name="Cheng J.F."/>
            <person name="Lucas S."/>
            <person name="Chen F."/>
            <person name="Copeland A."/>
            <person name="Ivanova N."/>
            <person name="Mavromatis K."/>
            <person name="Ovchinnikova G."/>
            <person name="Pati A."/>
            <person name="Bruce D."/>
            <person name="Goodwin L."/>
            <person name="Pitluck S."/>
            <person name="Chen A."/>
            <person name="Palaniappan K."/>
            <person name="Land M."/>
            <person name="Hauser L."/>
            <person name="Chang Y.J."/>
            <person name="Jeffries C.D."/>
            <person name="Chain P."/>
            <person name="Saunders E."/>
            <person name="Brettin T."/>
            <person name="Goker M."/>
            <person name="Tindall B.J."/>
            <person name="Bristow J."/>
            <person name="Eisen J.A."/>
            <person name="Markowitz V."/>
            <person name="Hugenholtz P."/>
            <person name="Kyrpides N.C."/>
            <person name="Klenk H.P."/>
            <person name="Detter J.C."/>
        </authorList>
    </citation>
    <scope>NUCLEOTIDE SEQUENCE [LARGE SCALE GENOMIC DNA]</scope>
    <source>
        <strain evidence="2">DSM 16069 / KCTC 12182 / SW-125</strain>
    </source>
</reference>
<dbReference type="RefSeq" id="WP_012800002.1">
    <property type="nucleotide sequence ID" value="NC_013166.1"/>
</dbReference>
<protein>
    <submittedName>
        <fullName evidence="1">Uncharacterized protein</fullName>
    </submittedName>
</protein>
<dbReference type="InParanoid" id="C7R656"/>
<evidence type="ECO:0000313" key="1">
    <source>
        <dbReference type="EMBL" id="ACV25487.1"/>
    </source>
</evidence>
<sequence>MKIKFGEIFMTTNKNKEVQIRQLALGTLGDVDMRFARHELEERRAREVKERIINGEFTAEEFCAVLEEVMINANATREHIDYEIHLARTFYDL</sequence>
<dbReference type="STRING" id="523791.Kkor_0065"/>